<name>A0A1G9UQR5_9EURY</name>
<feature type="region of interest" description="Disordered" evidence="2">
    <location>
        <begin position="264"/>
        <end position="284"/>
    </location>
</feature>
<dbReference type="PANTHER" id="PTHR30632">
    <property type="entry name" value="MOLYBDATE-BINDING PERIPLASMIC PROTEIN"/>
    <property type="match status" value="1"/>
</dbReference>
<dbReference type="GO" id="GO:0015689">
    <property type="term" value="P:molybdate ion transport"/>
    <property type="evidence" value="ECO:0007669"/>
    <property type="project" value="TreeGrafter"/>
</dbReference>
<keyword evidence="4" id="KW-1185">Reference proteome</keyword>
<dbReference type="OrthoDB" id="7820at2157"/>
<evidence type="ECO:0000313" key="3">
    <source>
        <dbReference type="EMBL" id="SDM61865.1"/>
    </source>
</evidence>
<dbReference type="SUPFAM" id="SSF53850">
    <property type="entry name" value="Periplasmic binding protein-like II"/>
    <property type="match status" value="1"/>
</dbReference>
<gene>
    <name evidence="3" type="ORF">SAMN04487949_2281</name>
</gene>
<reference evidence="4" key="1">
    <citation type="submission" date="2016-10" db="EMBL/GenBank/DDBJ databases">
        <authorList>
            <person name="Varghese N."/>
            <person name="Submissions S."/>
        </authorList>
    </citation>
    <scope>NUCLEOTIDE SEQUENCE [LARGE SCALE GENOMIC DNA]</scope>
    <source>
        <strain evidence="4">CGMCC 1.10119</strain>
    </source>
</reference>
<comment type="similarity">
    <text evidence="1">Belongs to the bacterial solute-binding protein 1 family. WtpA subfamily.</text>
</comment>
<accession>A0A1G9UQR5</accession>
<organism evidence="3 4">
    <name type="scientific">Halogranum gelatinilyticum</name>
    <dbReference type="NCBI Taxonomy" id="660521"/>
    <lineage>
        <taxon>Archaea</taxon>
        <taxon>Methanobacteriati</taxon>
        <taxon>Methanobacteriota</taxon>
        <taxon>Stenosarchaea group</taxon>
        <taxon>Halobacteria</taxon>
        <taxon>Halobacteriales</taxon>
        <taxon>Haloferacaceae</taxon>
    </lineage>
</organism>
<sequence>MARTRRQILRVAGGGLGLTAAGAVGFRATRGDATGDTAADDVDALVAGSLLVLADSVPGATVEAHGSLTVRNLVVDGARDPDVLALADPTLFEGIADEVTLFATNALVIAYNPDSAAADAIATDWREALARDDVRIGRTDPKADPLGYRTVFALDLADRPDLLEHSSIFPETALMQTLETGKLDAAFVYRNMAVEHDLPFVELPPELDFSDPAFADEYAQASLDLPGRTVRGAPIRYGATALTDAGESWLDALVSDTDRLREHGFTVPESYPASARTPPGGRSD</sequence>
<protein>
    <submittedName>
        <fullName evidence="3">Molybdate/tungstate transport system substrate-binding protein</fullName>
    </submittedName>
</protein>
<dbReference type="PANTHER" id="PTHR30632:SF16">
    <property type="entry name" value="MOLYBDATE_TUNGSTATE-BINDING PROTEIN WTPA"/>
    <property type="match status" value="1"/>
</dbReference>
<evidence type="ECO:0000256" key="2">
    <source>
        <dbReference type="SAM" id="MobiDB-lite"/>
    </source>
</evidence>
<dbReference type="GO" id="GO:0030973">
    <property type="term" value="F:molybdate ion binding"/>
    <property type="evidence" value="ECO:0007669"/>
    <property type="project" value="TreeGrafter"/>
</dbReference>
<dbReference type="PROSITE" id="PS51318">
    <property type="entry name" value="TAT"/>
    <property type="match status" value="1"/>
</dbReference>
<dbReference type="EMBL" id="FNHL01000002">
    <property type="protein sequence ID" value="SDM61865.1"/>
    <property type="molecule type" value="Genomic_DNA"/>
</dbReference>
<dbReference type="Gene3D" id="3.40.190.10">
    <property type="entry name" value="Periplasmic binding protein-like II"/>
    <property type="match status" value="2"/>
</dbReference>
<proteinExistence type="inferred from homology"/>
<dbReference type="AlphaFoldDB" id="A0A1G9UQR5"/>
<dbReference type="STRING" id="660521.SAMN04487949_2281"/>
<dbReference type="Pfam" id="PF13531">
    <property type="entry name" value="SBP_bac_11"/>
    <property type="match status" value="1"/>
</dbReference>
<dbReference type="RefSeq" id="WP_170830613.1">
    <property type="nucleotide sequence ID" value="NZ_FNHL01000002.1"/>
</dbReference>
<dbReference type="Proteomes" id="UP000199451">
    <property type="component" value="Unassembled WGS sequence"/>
</dbReference>
<evidence type="ECO:0000256" key="1">
    <source>
        <dbReference type="ARBA" id="ARBA00009438"/>
    </source>
</evidence>
<dbReference type="InterPro" id="IPR006311">
    <property type="entry name" value="TAT_signal"/>
</dbReference>
<dbReference type="CDD" id="cd13540">
    <property type="entry name" value="PBP2_ModA_WtpA"/>
    <property type="match status" value="1"/>
</dbReference>
<dbReference type="InterPro" id="IPR050682">
    <property type="entry name" value="ModA/WtpA"/>
</dbReference>
<evidence type="ECO:0000313" key="4">
    <source>
        <dbReference type="Proteomes" id="UP000199451"/>
    </source>
</evidence>